<protein>
    <recommendedName>
        <fullName evidence="4">Squalene/phytoene synthase family protein</fullName>
    </recommendedName>
</protein>
<keyword evidence="1" id="KW-0812">Transmembrane</keyword>
<name>A0A3E1NJN0_9BACT</name>
<keyword evidence="3" id="KW-1185">Reference proteome</keyword>
<dbReference type="AlphaFoldDB" id="A0A3E1NJN0"/>
<keyword evidence="1" id="KW-1133">Transmembrane helix</keyword>
<comment type="caution">
    <text evidence="2">The sequence shown here is derived from an EMBL/GenBank/DDBJ whole genome shotgun (WGS) entry which is preliminary data.</text>
</comment>
<dbReference type="InterPro" id="IPR008949">
    <property type="entry name" value="Isoprenoid_synthase_dom_sf"/>
</dbReference>
<reference evidence="2 3" key="1">
    <citation type="submission" date="2018-08" db="EMBL/GenBank/DDBJ databases">
        <title>Chitinophagaceae sp. K23C18032701, a novel bacterium isolated from forest soil.</title>
        <authorList>
            <person name="Wang C."/>
        </authorList>
    </citation>
    <scope>NUCLEOTIDE SEQUENCE [LARGE SCALE GENOMIC DNA]</scope>
    <source>
        <strain evidence="2 3">K23C18032701</strain>
    </source>
</reference>
<accession>A0A3E1NJN0</accession>
<proteinExistence type="predicted"/>
<evidence type="ECO:0000256" key="1">
    <source>
        <dbReference type="SAM" id="Phobius"/>
    </source>
</evidence>
<evidence type="ECO:0008006" key="4">
    <source>
        <dbReference type="Google" id="ProtNLM"/>
    </source>
</evidence>
<feature type="transmembrane region" description="Helical" evidence="1">
    <location>
        <begin position="6"/>
        <end position="27"/>
    </location>
</feature>
<keyword evidence="1" id="KW-0472">Membrane</keyword>
<organism evidence="2 3">
    <name type="scientific">Deminuibacter soli</name>
    <dbReference type="NCBI Taxonomy" id="2291815"/>
    <lineage>
        <taxon>Bacteria</taxon>
        <taxon>Pseudomonadati</taxon>
        <taxon>Bacteroidota</taxon>
        <taxon>Chitinophagia</taxon>
        <taxon>Chitinophagales</taxon>
        <taxon>Chitinophagaceae</taxon>
        <taxon>Deminuibacter</taxon>
    </lineage>
</organism>
<dbReference type="EMBL" id="QTJU01000003">
    <property type="protein sequence ID" value="RFM28140.1"/>
    <property type="molecule type" value="Genomic_DNA"/>
</dbReference>
<evidence type="ECO:0000313" key="2">
    <source>
        <dbReference type="EMBL" id="RFM28140.1"/>
    </source>
</evidence>
<dbReference type="SUPFAM" id="SSF48576">
    <property type="entry name" value="Terpenoid synthases"/>
    <property type="match status" value="1"/>
</dbReference>
<evidence type="ECO:0000313" key="3">
    <source>
        <dbReference type="Proteomes" id="UP000261284"/>
    </source>
</evidence>
<dbReference type="Proteomes" id="UP000261284">
    <property type="component" value="Unassembled WGS sequence"/>
</dbReference>
<gene>
    <name evidence="2" type="ORF">DXN05_11470</name>
</gene>
<sequence length="340" mass="39859">MFNNAVFYMRYFFWFWTTTVQLAFYIVRSRRRETARAYALLATIEQQYQGNFNKATRKKIAVSHGIYNPMICDAFTRLHGRLTSDSEKMRLVHYFICSSLFDDFTDYPTISEEQLLQLSFQPEQYHGDSFDEKVFRQSHLLLKEYVHDKAAYENIARQLYKAQLFSRKQSHSSLPEETIREITFTKGGYAVLLCRHYLDVQATAAEDECWYRMGTIIQLTNDLYDIYKDLQEHITTLPGSMTNAYAFELFFLEQVNAMKAAIKALPYPQQRKQTFSLAMAGIYSFGLIALDQLKTLQGNALQLPDLHTLPRKALIVDMEKMANRRKWFAFTYKHARLSAI</sequence>